<keyword evidence="2" id="KW-1185">Reference proteome</keyword>
<dbReference type="RefSeq" id="XP_017890102.1">
    <property type="nucleotide sequence ID" value="XM_018034613.2"/>
</dbReference>
<dbReference type="KEGG" id="ccal:108630986"/>
<accession>A0AAJ7NDN9</accession>
<keyword evidence="1" id="KW-0472">Membrane</keyword>
<keyword evidence="1" id="KW-0812">Transmembrane</keyword>
<reference evidence="3" key="1">
    <citation type="submission" date="2025-08" db="UniProtKB">
        <authorList>
            <consortium name="RefSeq"/>
        </authorList>
    </citation>
    <scope>IDENTIFICATION</scope>
    <source>
        <tissue evidence="3">Whole body</tissue>
    </source>
</reference>
<keyword evidence="1" id="KW-1133">Transmembrane helix</keyword>
<dbReference type="Proteomes" id="UP000694925">
    <property type="component" value="Unplaced"/>
</dbReference>
<evidence type="ECO:0000313" key="3">
    <source>
        <dbReference type="RefSeq" id="XP_017890102.1"/>
    </source>
</evidence>
<evidence type="ECO:0000256" key="1">
    <source>
        <dbReference type="SAM" id="Phobius"/>
    </source>
</evidence>
<feature type="transmembrane region" description="Helical" evidence="1">
    <location>
        <begin position="151"/>
        <end position="171"/>
    </location>
</feature>
<evidence type="ECO:0000313" key="2">
    <source>
        <dbReference type="Proteomes" id="UP000694925"/>
    </source>
</evidence>
<organism evidence="2 3">
    <name type="scientific">Ceratina calcarata</name>
    <dbReference type="NCBI Taxonomy" id="156304"/>
    <lineage>
        <taxon>Eukaryota</taxon>
        <taxon>Metazoa</taxon>
        <taxon>Ecdysozoa</taxon>
        <taxon>Arthropoda</taxon>
        <taxon>Hexapoda</taxon>
        <taxon>Insecta</taxon>
        <taxon>Pterygota</taxon>
        <taxon>Neoptera</taxon>
        <taxon>Endopterygota</taxon>
        <taxon>Hymenoptera</taxon>
        <taxon>Apocrita</taxon>
        <taxon>Aculeata</taxon>
        <taxon>Apoidea</taxon>
        <taxon>Anthophila</taxon>
        <taxon>Apidae</taxon>
        <taxon>Ceratina</taxon>
        <taxon>Zadontomerus</taxon>
    </lineage>
</organism>
<gene>
    <name evidence="3" type="primary">LOC108630986</name>
</gene>
<dbReference type="AlphaFoldDB" id="A0AAJ7NDN9"/>
<proteinExistence type="predicted"/>
<protein>
    <submittedName>
        <fullName evidence="3">Uncharacterized protein LOC108630986</fullName>
    </submittedName>
</protein>
<sequence length="198" mass="23045">MDWFSIFFLDISFVISPLRPPLHATNNYGTPGEKMICDGDTCPGKYVDEKIYEYDVYDIDEDEFIKDLRHKKCKIIQLVRRQIQNLHDAQYNLPTQTDEWQSVYAHPEQLHLTGDTIEASLPLRRDLHPRNTMYTGQEWCVHALRRIRKRIYIVVAVTGVIALLASLYGIYFRAYLCTTGGKSCLTSVRYTHAKHALF</sequence>
<dbReference type="GeneID" id="108630986"/>
<name>A0AAJ7NDN9_9HYME</name>